<dbReference type="InParanoid" id="B9THY0"/>
<dbReference type="Proteomes" id="UP000008311">
    <property type="component" value="Unassembled WGS sequence"/>
</dbReference>
<name>B9THY0_RICCO</name>
<evidence type="ECO:0000313" key="2">
    <source>
        <dbReference type="Proteomes" id="UP000008311"/>
    </source>
</evidence>
<proteinExistence type="predicted"/>
<dbReference type="AlphaFoldDB" id="B9THY0"/>
<feature type="non-terminal residue" evidence="1">
    <location>
        <position position="1"/>
    </location>
</feature>
<keyword evidence="2" id="KW-1185">Reference proteome</keyword>
<reference evidence="2" key="1">
    <citation type="journal article" date="2010" name="Nat. Biotechnol.">
        <title>Draft genome sequence of the oilseed species Ricinus communis.</title>
        <authorList>
            <person name="Chan A.P."/>
            <person name="Crabtree J."/>
            <person name="Zhao Q."/>
            <person name="Lorenzi H."/>
            <person name="Orvis J."/>
            <person name="Puiu D."/>
            <person name="Melake-Berhan A."/>
            <person name="Jones K.M."/>
            <person name="Redman J."/>
            <person name="Chen G."/>
            <person name="Cahoon E.B."/>
            <person name="Gedil M."/>
            <person name="Stanke M."/>
            <person name="Haas B.J."/>
            <person name="Wortman J.R."/>
            <person name="Fraser-Liggett C.M."/>
            <person name="Ravel J."/>
            <person name="Rabinowicz P.D."/>
        </authorList>
    </citation>
    <scope>NUCLEOTIDE SEQUENCE [LARGE SCALE GENOMIC DNA]</scope>
    <source>
        <strain evidence="2">cv. Hale</strain>
    </source>
</reference>
<feature type="non-terminal residue" evidence="1">
    <location>
        <position position="62"/>
    </location>
</feature>
<dbReference type="EMBL" id="EQ981984">
    <property type="protein sequence ID" value="EEF24533.1"/>
    <property type="molecule type" value="Genomic_DNA"/>
</dbReference>
<accession>B9THY0</accession>
<evidence type="ECO:0000313" key="1">
    <source>
        <dbReference type="EMBL" id="EEF24533.1"/>
    </source>
</evidence>
<sequence>ASRADARAWCKAASSAARLLFTPMTVAVAARLRITSVVAVAQMRAFRDSGILGMASSQAGWC</sequence>
<protein>
    <submittedName>
        <fullName evidence="1">Uncharacterized protein</fullName>
    </submittedName>
</protein>
<gene>
    <name evidence="1" type="ORF">RCOM_1913330</name>
</gene>
<organism evidence="1 2">
    <name type="scientific">Ricinus communis</name>
    <name type="common">Castor bean</name>
    <dbReference type="NCBI Taxonomy" id="3988"/>
    <lineage>
        <taxon>Eukaryota</taxon>
        <taxon>Viridiplantae</taxon>
        <taxon>Streptophyta</taxon>
        <taxon>Embryophyta</taxon>
        <taxon>Tracheophyta</taxon>
        <taxon>Spermatophyta</taxon>
        <taxon>Magnoliopsida</taxon>
        <taxon>eudicotyledons</taxon>
        <taxon>Gunneridae</taxon>
        <taxon>Pentapetalae</taxon>
        <taxon>rosids</taxon>
        <taxon>fabids</taxon>
        <taxon>Malpighiales</taxon>
        <taxon>Euphorbiaceae</taxon>
        <taxon>Acalyphoideae</taxon>
        <taxon>Acalypheae</taxon>
        <taxon>Ricinus</taxon>
    </lineage>
</organism>